<proteinExistence type="predicted"/>
<sequence length="504" mass="53196">MKSLVKILITLIIITLFIVPAAAAGTQKEEVIYVNLNGDGSVSHVYAVNIFDMQTGGRITDYGSYASVRNMVTTDQINVNGDEITIDTDPGKLYYEGDLGSVPIPWDVDITYYLDGVPYSADEIAGKSGNLEMHIVITKDPSDKEDFYEKYALMMTVTLDANKCSNIVASGATMANVGSDKQLSYTLFPGKGADVVITSSVVDFGMDAISLNGIRLSLDVDLDTSEMEDDLTELRDGIVELDDGAWELRDGVNNLSRGIINASAGGYKVQAGAATLASGTNSLSLGLASLAGQNAALTGGADQIFSGLLASANAQLSGSGIPTLTKDNYAAVLTAAISSTGDPTGQLTQLLTQLTSYQTFYTGLVAYTTGVGYASSNATLVASGSLTLANGASALSFGLSELTDGTNDLKEGVANLTDGTGELRDNTTGLDTKLTDKINEVLDPIRGGTDNTKSFVSEKNTQVSSVQFVMHTPEIKVPEEETKVEEKTENLNLMQRVMRLFGLA</sequence>
<gene>
    <name evidence="1" type="ordered locus">Mlab_1708</name>
</gene>
<dbReference type="EMBL" id="CP000559">
    <property type="protein sequence ID" value="ABN07869.1"/>
    <property type="molecule type" value="Genomic_DNA"/>
</dbReference>
<dbReference type="InterPro" id="IPR023908">
    <property type="entry name" value="xxxLxxG_rpt"/>
</dbReference>
<evidence type="ECO:0000313" key="1">
    <source>
        <dbReference type="EMBL" id="ABN07869.1"/>
    </source>
</evidence>
<reference evidence="1 2" key="1">
    <citation type="journal article" date="2009" name="Stand. Genomic Sci.">
        <title>Complete genome sequence of Methanocorpusculum labreanum type strain Z.</title>
        <authorList>
            <person name="Anderson I.J."/>
            <person name="Sieprawska-Lupa M."/>
            <person name="Goltsman E."/>
            <person name="Lapidus A."/>
            <person name="Copeland A."/>
            <person name="Glavina Del Rio T."/>
            <person name="Tice H."/>
            <person name="Dalin E."/>
            <person name="Barry K."/>
            <person name="Pitluck S."/>
            <person name="Hauser L."/>
            <person name="Land M."/>
            <person name="Lucas S."/>
            <person name="Richardson P."/>
            <person name="Whitman W.B."/>
            <person name="Kyrpides N.C."/>
        </authorList>
    </citation>
    <scope>NUCLEOTIDE SEQUENCE [LARGE SCALE GENOMIC DNA]</scope>
    <source>
        <strain evidence="2">ATCC 43576 / DSM 4855 / Z</strain>
    </source>
</reference>
<dbReference type="STRING" id="410358.Mlab_1708"/>
<dbReference type="KEGG" id="mla:Mlab_1708"/>
<dbReference type="AlphaFoldDB" id="A2SU63"/>
<organism evidence="1 2">
    <name type="scientific">Methanocorpusculum labreanum (strain ATCC 43576 / DSM 4855 / Z)</name>
    <dbReference type="NCBI Taxonomy" id="410358"/>
    <lineage>
        <taxon>Archaea</taxon>
        <taxon>Methanobacteriati</taxon>
        <taxon>Methanobacteriota</taxon>
        <taxon>Stenosarchaea group</taxon>
        <taxon>Methanomicrobia</taxon>
        <taxon>Methanomicrobiales</taxon>
        <taxon>Methanocorpusculaceae</taxon>
        <taxon>Methanocorpusculum</taxon>
    </lineage>
</organism>
<dbReference type="eggNOG" id="arCOG06504">
    <property type="taxonomic scope" value="Archaea"/>
</dbReference>
<dbReference type="HOGENOM" id="CLU_018675_0_0_2"/>
<evidence type="ECO:0000313" key="2">
    <source>
        <dbReference type="Proteomes" id="UP000000365"/>
    </source>
</evidence>
<accession>A2SU63</accession>
<protein>
    <submittedName>
        <fullName evidence="1">Uncharacterized protein</fullName>
    </submittedName>
</protein>
<dbReference type="RefSeq" id="WP_011834072.1">
    <property type="nucleotide sequence ID" value="NC_008942.1"/>
</dbReference>
<dbReference type="GeneID" id="4794892"/>
<dbReference type="Proteomes" id="UP000000365">
    <property type="component" value="Chromosome"/>
</dbReference>
<keyword evidence="2" id="KW-1185">Reference proteome</keyword>
<dbReference type="NCBIfam" id="TIGR03057">
    <property type="entry name" value="xxxLxxG_by_4"/>
    <property type="match status" value="1"/>
</dbReference>
<name>A2SU63_METLZ</name>